<dbReference type="RefSeq" id="WP_386438602.1">
    <property type="nucleotide sequence ID" value="NZ_JBHSBB010000052.1"/>
</dbReference>
<evidence type="ECO:0000313" key="1">
    <source>
        <dbReference type="EMBL" id="MFC4036604.1"/>
    </source>
</evidence>
<name>A0ABV8HX44_9ACTN</name>
<sequence>MNTHPRPYPPSTEPGPSGLAVDHELDTSLRITFDGRPLTRYVYRPWDAQLESPRPYFHPLRTLGGDLVSIYRPHDHIWHKGISLSLPNVETENFWGGATYRRGTGYGQYDNNGSTDHEEFAELSVRGGRLLVTERLRWHTEQGQPWFTEVRRFAVEVLPDQDAWVLVFETALTNVRGRDTVIGSPTTEGRDNAGYGGLFWRGPRSFTGGTVYTPDGAGGDELMGVRTPWIGFTGRHDAHGRLSTLAFVDGAGNEPGGEHVTWFVRSTPYACVCPAPFFDTEVTVEDRRTLTRRYAVVIADGDRGPDGTAELAEAGRSSLAAVGTMTPSG</sequence>
<organism evidence="1 2">
    <name type="scientific">Streptomyces polygonati</name>
    <dbReference type="NCBI Taxonomy" id="1617087"/>
    <lineage>
        <taxon>Bacteria</taxon>
        <taxon>Bacillati</taxon>
        <taxon>Actinomycetota</taxon>
        <taxon>Actinomycetes</taxon>
        <taxon>Kitasatosporales</taxon>
        <taxon>Streptomycetaceae</taxon>
        <taxon>Streptomyces</taxon>
    </lineage>
</organism>
<dbReference type="EMBL" id="JBHSBB010000052">
    <property type="protein sequence ID" value="MFC4036604.1"/>
    <property type="molecule type" value="Genomic_DNA"/>
</dbReference>
<comment type="caution">
    <text evidence="1">The sequence shown here is derived from an EMBL/GenBank/DDBJ whole genome shotgun (WGS) entry which is preliminary data.</text>
</comment>
<gene>
    <name evidence="1" type="ORF">ACFO3J_34970</name>
</gene>
<reference evidence="2" key="1">
    <citation type="journal article" date="2019" name="Int. J. Syst. Evol. Microbiol.">
        <title>The Global Catalogue of Microorganisms (GCM) 10K type strain sequencing project: providing services to taxonomists for standard genome sequencing and annotation.</title>
        <authorList>
            <consortium name="The Broad Institute Genomics Platform"/>
            <consortium name="The Broad Institute Genome Sequencing Center for Infectious Disease"/>
            <person name="Wu L."/>
            <person name="Ma J."/>
        </authorList>
    </citation>
    <scope>NUCLEOTIDE SEQUENCE [LARGE SCALE GENOMIC DNA]</scope>
    <source>
        <strain evidence="2">CGMCC 4.7237</strain>
    </source>
</reference>
<dbReference type="Pfam" id="PF14100">
    <property type="entry name" value="DUF6807"/>
    <property type="match status" value="1"/>
</dbReference>
<accession>A0ABV8HX44</accession>
<keyword evidence="2" id="KW-1185">Reference proteome</keyword>
<protein>
    <submittedName>
        <fullName evidence="1">PmoA family protein</fullName>
    </submittedName>
</protein>
<dbReference type="Proteomes" id="UP001595765">
    <property type="component" value="Unassembled WGS sequence"/>
</dbReference>
<dbReference type="InterPro" id="IPR029475">
    <property type="entry name" value="DUF6807"/>
</dbReference>
<proteinExistence type="predicted"/>
<evidence type="ECO:0000313" key="2">
    <source>
        <dbReference type="Proteomes" id="UP001595765"/>
    </source>
</evidence>